<evidence type="ECO:0000313" key="3">
    <source>
        <dbReference type="EMBL" id="EMD34560.1"/>
    </source>
</evidence>
<name>M2QQV5_CERS8</name>
<dbReference type="InterPro" id="IPR045340">
    <property type="entry name" value="DUF6533"/>
</dbReference>
<feature type="transmembrane region" description="Helical" evidence="1">
    <location>
        <begin position="32"/>
        <end position="53"/>
    </location>
</feature>
<feature type="transmembrane region" description="Helical" evidence="1">
    <location>
        <begin position="121"/>
        <end position="140"/>
    </location>
</feature>
<sequence length="317" mass="36227">MSDQQSFAQIYMLNMYVLLPRAQKQGSDLTRAVYLTAVFLPPVPSSVVVYYDYALNISRKVEYIWKRPFSSVTVLFGVNRFALLIWGVINILSSILIPFWIWDMWSFVFSVLQGLFTALRIYALVCGPLLLSILVFILNLRQAAMAIWDVITTLAPTLAQSSINYQYQTRTKTQFVRNSRTSLVDVLLRNGALYFVALLVLSVSSFLYNYDVELPFRNVTAGCIDVLVYNFRFPFTSMIMSHFLLNLREVAYDVAPYISEMGQHSRDLLLNQVVEHSGRSQLTSFVDPMGAPLRYIEDDIDNDVEWDNISPVNAALD</sequence>
<keyword evidence="1" id="KW-0812">Transmembrane</keyword>
<evidence type="ECO:0000259" key="2">
    <source>
        <dbReference type="Pfam" id="PF20151"/>
    </source>
</evidence>
<dbReference type="Pfam" id="PF20151">
    <property type="entry name" value="DUF6533"/>
    <property type="match status" value="1"/>
</dbReference>
<keyword evidence="4" id="KW-1185">Reference proteome</keyword>
<dbReference type="AlphaFoldDB" id="M2QQV5"/>
<dbReference type="HOGENOM" id="CLU_053360_1_0_1"/>
<feature type="transmembrane region" description="Helical" evidence="1">
    <location>
        <begin position="74"/>
        <end position="101"/>
    </location>
</feature>
<keyword evidence="1" id="KW-1133">Transmembrane helix</keyword>
<feature type="transmembrane region" description="Helical" evidence="1">
    <location>
        <begin position="187"/>
        <end position="208"/>
    </location>
</feature>
<evidence type="ECO:0000256" key="1">
    <source>
        <dbReference type="SAM" id="Phobius"/>
    </source>
</evidence>
<keyword evidence="1" id="KW-0472">Membrane</keyword>
<accession>M2QQV5</accession>
<evidence type="ECO:0000313" key="4">
    <source>
        <dbReference type="Proteomes" id="UP000016930"/>
    </source>
</evidence>
<feature type="domain" description="DUF6533" evidence="2">
    <location>
        <begin position="46"/>
        <end position="84"/>
    </location>
</feature>
<dbReference type="EMBL" id="KB445802">
    <property type="protein sequence ID" value="EMD34560.1"/>
    <property type="molecule type" value="Genomic_DNA"/>
</dbReference>
<organism evidence="3 4">
    <name type="scientific">Ceriporiopsis subvermispora (strain B)</name>
    <name type="common">White-rot fungus</name>
    <name type="synonym">Gelatoporia subvermispora</name>
    <dbReference type="NCBI Taxonomy" id="914234"/>
    <lineage>
        <taxon>Eukaryota</taxon>
        <taxon>Fungi</taxon>
        <taxon>Dikarya</taxon>
        <taxon>Basidiomycota</taxon>
        <taxon>Agaricomycotina</taxon>
        <taxon>Agaricomycetes</taxon>
        <taxon>Polyporales</taxon>
        <taxon>Gelatoporiaceae</taxon>
        <taxon>Gelatoporia</taxon>
    </lineage>
</organism>
<gene>
    <name evidence="3" type="ORF">CERSUDRAFT_75525</name>
</gene>
<dbReference type="OrthoDB" id="2799939at2759"/>
<protein>
    <recommendedName>
        <fullName evidence="2">DUF6533 domain-containing protein</fullName>
    </recommendedName>
</protein>
<reference evidence="3 4" key="1">
    <citation type="journal article" date="2012" name="Proc. Natl. Acad. Sci. U.S.A.">
        <title>Comparative genomics of Ceriporiopsis subvermispora and Phanerochaete chrysosporium provide insight into selective ligninolysis.</title>
        <authorList>
            <person name="Fernandez-Fueyo E."/>
            <person name="Ruiz-Duenas F.J."/>
            <person name="Ferreira P."/>
            <person name="Floudas D."/>
            <person name="Hibbett D.S."/>
            <person name="Canessa P."/>
            <person name="Larrondo L.F."/>
            <person name="James T.Y."/>
            <person name="Seelenfreund D."/>
            <person name="Lobos S."/>
            <person name="Polanco R."/>
            <person name="Tello M."/>
            <person name="Honda Y."/>
            <person name="Watanabe T."/>
            <person name="Watanabe T."/>
            <person name="Ryu J.S."/>
            <person name="Kubicek C.P."/>
            <person name="Schmoll M."/>
            <person name="Gaskell J."/>
            <person name="Hammel K.E."/>
            <person name="St John F.J."/>
            <person name="Vanden Wymelenberg A."/>
            <person name="Sabat G."/>
            <person name="Splinter BonDurant S."/>
            <person name="Syed K."/>
            <person name="Yadav J.S."/>
            <person name="Doddapaneni H."/>
            <person name="Subramanian V."/>
            <person name="Lavin J.L."/>
            <person name="Oguiza J.A."/>
            <person name="Perez G."/>
            <person name="Pisabarro A.G."/>
            <person name="Ramirez L."/>
            <person name="Santoyo F."/>
            <person name="Master E."/>
            <person name="Coutinho P.M."/>
            <person name="Henrissat B."/>
            <person name="Lombard V."/>
            <person name="Magnuson J.K."/>
            <person name="Kuees U."/>
            <person name="Hori C."/>
            <person name="Igarashi K."/>
            <person name="Samejima M."/>
            <person name="Held B.W."/>
            <person name="Barry K.W."/>
            <person name="LaButti K.M."/>
            <person name="Lapidus A."/>
            <person name="Lindquist E.A."/>
            <person name="Lucas S.M."/>
            <person name="Riley R."/>
            <person name="Salamov A.A."/>
            <person name="Hoffmeister D."/>
            <person name="Schwenk D."/>
            <person name="Hadar Y."/>
            <person name="Yarden O."/>
            <person name="de Vries R.P."/>
            <person name="Wiebenga A."/>
            <person name="Stenlid J."/>
            <person name="Eastwood D."/>
            <person name="Grigoriev I.V."/>
            <person name="Berka R.M."/>
            <person name="Blanchette R.A."/>
            <person name="Kersten P."/>
            <person name="Martinez A.T."/>
            <person name="Vicuna R."/>
            <person name="Cullen D."/>
        </authorList>
    </citation>
    <scope>NUCLEOTIDE SEQUENCE [LARGE SCALE GENOMIC DNA]</scope>
    <source>
        <strain evidence="3 4">B</strain>
    </source>
</reference>
<dbReference type="Proteomes" id="UP000016930">
    <property type="component" value="Unassembled WGS sequence"/>
</dbReference>
<proteinExistence type="predicted"/>